<sequence length="172" mass="19142">MEPGSLIAVVRHRAQLSQGELAERAGTSRPTLSSYEHGHRSPTLSTAARILAAADHELTAVPIVRFEERTTRRGRTIAVPSHLPRLPPAQALATVRLPLHLHWSAPRRSFDLRDRAQRARVYEIVLREGGPMDVLTYVDGVLLTELWPDLVLPREVRAAWATVVDRAMTEAA</sequence>
<evidence type="ECO:0000313" key="3">
    <source>
        <dbReference type="EMBL" id="NMH77019.1"/>
    </source>
</evidence>
<dbReference type="Pfam" id="PF01381">
    <property type="entry name" value="HTH_3"/>
    <property type="match status" value="1"/>
</dbReference>
<reference evidence="3 4" key="1">
    <citation type="submission" date="2020-04" db="EMBL/GenBank/DDBJ databases">
        <authorList>
            <person name="Klaysubun C."/>
            <person name="Duangmal K."/>
            <person name="Lipun K."/>
        </authorList>
    </citation>
    <scope>NUCLEOTIDE SEQUENCE [LARGE SCALE GENOMIC DNA]</scope>
    <source>
        <strain evidence="3 4">JCM 11839</strain>
    </source>
</reference>
<name>A0ABX1RAW6_9PSEU</name>
<comment type="caution">
    <text evidence="3">The sequence shown here is derived from an EMBL/GenBank/DDBJ whole genome shotgun (WGS) entry which is preliminary data.</text>
</comment>
<organism evidence="3 4">
    <name type="scientific">Pseudonocardia xinjiangensis</name>
    <dbReference type="NCBI Taxonomy" id="75289"/>
    <lineage>
        <taxon>Bacteria</taxon>
        <taxon>Bacillati</taxon>
        <taxon>Actinomycetota</taxon>
        <taxon>Actinomycetes</taxon>
        <taxon>Pseudonocardiales</taxon>
        <taxon>Pseudonocardiaceae</taxon>
        <taxon>Pseudonocardia</taxon>
    </lineage>
</organism>
<keyword evidence="4" id="KW-1185">Reference proteome</keyword>
<dbReference type="SMART" id="SM00530">
    <property type="entry name" value="HTH_XRE"/>
    <property type="match status" value="1"/>
</dbReference>
<evidence type="ECO:0000313" key="4">
    <source>
        <dbReference type="Proteomes" id="UP001296706"/>
    </source>
</evidence>
<dbReference type="CDD" id="cd00093">
    <property type="entry name" value="HTH_XRE"/>
    <property type="match status" value="1"/>
</dbReference>
<evidence type="ECO:0000256" key="1">
    <source>
        <dbReference type="SAM" id="MobiDB-lite"/>
    </source>
</evidence>
<gene>
    <name evidence="3" type="ORF">HF577_07900</name>
</gene>
<feature type="domain" description="HTH cro/C1-type" evidence="2">
    <location>
        <begin position="7"/>
        <end position="61"/>
    </location>
</feature>
<accession>A0ABX1RAW6</accession>
<dbReference type="Proteomes" id="UP001296706">
    <property type="component" value="Unassembled WGS sequence"/>
</dbReference>
<dbReference type="PROSITE" id="PS50943">
    <property type="entry name" value="HTH_CROC1"/>
    <property type="match status" value="1"/>
</dbReference>
<proteinExistence type="predicted"/>
<evidence type="ECO:0000259" key="2">
    <source>
        <dbReference type="PROSITE" id="PS50943"/>
    </source>
</evidence>
<dbReference type="EMBL" id="JAAXKY010000017">
    <property type="protein sequence ID" value="NMH77019.1"/>
    <property type="molecule type" value="Genomic_DNA"/>
</dbReference>
<feature type="region of interest" description="Disordered" evidence="1">
    <location>
        <begin position="18"/>
        <end position="40"/>
    </location>
</feature>
<dbReference type="InterPro" id="IPR010982">
    <property type="entry name" value="Lambda_DNA-bd_dom_sf"/>
</dbReference>
<dbReference type="Gene3D" id="1.10.260.40">
    <property type="entry name" value="lambda repressor-like DNA-binding domains"/>
    <property type="match status" value="1"/>
</dbReference>
<dbReference type="InterPro" id="IPR001387">
    <property type="entry name" value="Cro/C1-type_HTH"/>
</dbReference>
<protein>
    <submittedName>
        <fullName evidence="3">Helix-turn-helix transcriptional regulator</fullName>
    </submittedName>
</protein>
<dbReference type="SUPFAM" id="SSF47413">
    <property type="entry name" value="lambda repressor-like DNA-binding domains"/>
    <property type="match status" value="1"/>
</dbReference>